<evidence type="ECO:0000256" key="1">
    <source>
        <dbReference type="ARBA" id="ARBA00023015"/>
    </source>
</evidence>
<dbReference type="PROSITE" id="PS50949">
    <property type="entry name" value="HTH_GNTR"/>
    <property type="match status" value="1"/>
</dbReference>
<dbReference type="AlphaFoldDB" id="A0A7J5C0X9"/>
<evidence type="ECO:0000256" key="2">
    <source>
        <dbReference type="ARBA" id="ARBA00023125"/>
    </source>
</evidence>
<dbReference type="Pfam" id="PF00392">
    <property type="entry name" value="GntR"/>
    <property type="match status" value="1"/>
</dbReference>
<organism evidence="5 6">
    <name type="scientific">Pseudoclavibacter chungangensis</name>
    <dbReference type="NCBI Taxonomy" id="587635"/>
    <lineage>
        <taxon>Bacteria</taxon>
        <taxon>Bacillati</taxon>
        <taxon>Actinomycetota</taxon>
        <taxon>Actinomycetes</taxon>
        <taxon>Micrococcales</taxon>
        <taxon>Microbacteriaceae</taxon>
        <taxon>Pseudoclavibacter</taxon>
    </lineage>
</organism>
<dbReference type="SUPFAM" id="SSF48008">
    <property type="entry name" value="GntR ligand-binding domain-like"/>
    <property type="match status" value="1"/>
</dbReference>
<dbReference type="GO" id="GO:0003700">
    <property type="term" value="F:DNA-binding transcription factor activity"/>
    <property type="evidence" value="ECO:0007669"/>
    <property type="project" value="InterPro"/>
</dbReference>
<name>A0A7J5C0X9_9MICO</name>
<dbReference type="InterPro" id="IPR011711">
    <property type="entry name" value="GntR_C"/>
</dbReference>
<dbReference type="SMART" id="SM00895">
    <property type="entry name" value="FCD"/>
    <property type="match status" value="1"/>
</dbReference>
<dbReference type="InterPro" id="IPR036388">
    <property type="entry name" value="WH-like_DNA-bd_sf"/>
</dbReference>
<dbReference type="Proteomes" id="UP000467240">
    <property type="component" value="Unassembled WGS sequence"/>
</dbReference>
<comment type="caution">
    <text evidence="5">The sequence shown here is derived from an EMBL/GenBank/DDBJ whole genome shotgun (WGS) entry which is preliminary data.</text>
</comment>
<reference evidence="5 6" key="1">
    <citation type="submission" date="2019-09" db="EMBL/GenBank/DDBJ databases">
        <title>Phylogeny of genus Pseudoclavibacter and closely related genus.</title>
        <authorList>
            <person name="Li Y."/>
        </authorList>
    </citation>
    <scope>NUCLEOTIDE SEQUENCE [LARGE SCALE GENOMIC DNA]</scope>
    <source>
        <strain evidence="5 6">DSM 23821</strain>
    </source>
</reference>
<sequence>MQSGFELPWRRTDGALADRAAATVARRIVTGEIPPGELLTEAQVADLAGASRTPAREAMLQLANWRLVELKPKRGALVTTISPAVRRDLLEVRTMLETAAVRHLAERPDEQRRELGERLSASLARQTRAIADGDHLAFAEQDHAFHATIVAAWGNAVVAETMAAYGPRLARLIADTVTEHPESVDRFVEEHAALAALAESGDTEAFSNAIRAHVRVGHLVSEVA</sequence>
<accession>A0A7J5C0X9</accession>
<evidence type="ECO:0000313" key="6">
    <source>
        <dbReference type="Proteomes" id="UP000467240"/>
    </source>
</evidence>
<keyword evidence="1" id="KW-0805">Transcription regulation</keyword>
<keyword evidence="2" id="KW-0238">DNA-binding</keyword>
<dbReference type="InterPro" id="IPR036390">
    <property type="entry name" value="WH_DNA-bd_sf"/>
</dbReference>
<evidence type="ECO:0000256" key="3">
    <source>
        <dbReference type="ARBA" id="ARBA00023163"/>
    </source>
</evidence>
<evidence type="ECO:0000259" key="4">
    <source>
        <dbReference type="PROSITE" id="PS50949"/>
    </source>
</evidence>
<dbReference type="SMART" id="SM00345">
    <property type="entry name" value="HTH_GNTR"/>
    <property type="match status" value="1"/>
</dbReference>
<dbReference type="OrthoDB" id="3864082at2"/>
<protein>
    <submittedName>
        <fullName evidence="5">GntR family transcriptional regulator</fullName>
    </submittedName>
</protein>
<dbReference type="PANTHER" id="PTHR43537">
    <property type="entry name" value="TRANSCRIPTIONAL REGULATOR, GNTR FAMILY"/>
    <property type="match status" value="1"/>
</dbReference>
<dbReference type="EMBL" id="WBJZ01000003">
    <property type="protein sequence ID" value="KAB1660396.1"/>
    <property type="molecule type" value="Genomic_DNA"/>
</dbReference>
<dbReference type="RefSeq" id="WP_158039496.1">
    <property type="nucleotide sequence ID" value="NZ_JACCFV010000001.1"/>
</dbReference>
<proteinExistence type="predicted"/>
<dbReference type="Gene3D" id="1.20.120.530">
    <property type="entry name" value="GntR ligand-binding domain-like"/>
    <property type="match status" value="1"/>
</dbReference>
<dbReference type="PANTHER" id="PTHR43537:SF5">
    <property type="entry name" value="UXU OPERON TRANSCRIPTIONAL REGULATOR"/>
    <property type="match status" value="1"/>
</dbReference>
<dbReference type="Gene3D" id="1.10.10.10">
    <property type="entry name" value="Winged helix-like DNA-binding domain superfamily/Winged helix DNA-binding domain"/>
    <property type="match status" value="1"/>
</dbReference>
<dbReference type="InterPro" id="IPR000524">
    <property type="entry name" value="Tscrpt_reg_HTH_GntR"/>
</dbReference>
<dbReference type="SUPFAM" id="SSF46785">
    <property type="entry name" value="Winged helix' DNA-binding domain"/>
    <property type="match status" value="1"/>
</dbReference>
<keyword evidence="6" id="KW-1185">Reference proteome</keyword>
<dbReference type="InterPro" id="IPR008920">
    <property type="entry name" value="TF_FadR/GntR_C"/>
</dbReference>
<dbReference type="Pfam" id="PF07729">
    <property type="entry name" value="FCD"/>
    <property type="match status" value="1"/>
</dbReference>
<evidence type="ECO:0000313" key="5">
    <source>
        <dbReference type="EMBL" id="KAB1660396.1"/>
    </source>
</evidence>
<dbReference type="GO" id="GO:0003677">
    <property type="term" value="F:DNA binding"/>
    <property type="evidence" value="ECO:0007669"/>
    <property type="project" value="UniProtKB-KW"/>
</dbReference>
<keyword evidence="3" id="KW-0804">Transcription</keyword>
<gene>
    <name evidence="5" type="ORF">F8O01_03485</name>
</gene>
<feature type="domain" description="HTH gntR-type" evidence="4">
    <location>
        <begin position="14"/>
        <end position="81"/>
    </location>
</feature>